<sequence length="57" mass="5703">MLVTVAGNADDITVIVQRKGACRCAVAIADGTPAAEVVITECDLSCAGNTAIARIVA</sequence>
<dbReference type="EMBL" id="CP059733">
    <property type="protein sequence ID" value="WDE05510.1"/>
    <property type="molecule type" value="Genomic_DNA"/>
</dbReference>
<organism evidence="1 2">
    <name type="scientific">Thalassomonas viridans</name>
    <dbReference type="NCBI Taxonomy" id="137584"/>
    <lineage>
        <taxon>Bacteria</taxon>
        <taxon>Pseudomonadati</taxon>
        <taxon>Pseudomonadota</taxon>
        <taxon>Gammaproteobacteria</taxon>
        <taxon>Alteromonadales</taxon>
        <taxon>Colwelliaceae</taxon>
        <taxon>Thalassomonas</taxon>
    </lineage>
</organism>
<evidence type="ECO:0000313" key="2">
    <source>
        <dbReference type="Proteomes" id="UP000032352"/>
    </source>
</evidence>
<dbReference type="AlphaFoldDB" id="A0AAE9Z3R1"/>
<dbReference type="KEGG" id="tvd:SG34_000740"/>
<evidence type="ECO:0000313" key="1">
    <source>
        <dbReference type="EMBL" id="WDE05510.1"/>
    </source>
</evidence>
<keyword evidence="2" id="KW-1185">Reference proteome</keyword>
<reference evidence="1 2" key="1">
    <citation type="journal article" date="2015" name="Genome Announc.">
        <title>Draft Genome Sequences of Marine Isolates of Thalassomonas viridans and Thalassomonas actiniarum.</title>
        <authorList>
            <person name="Olonade I."/>
            <person name="van Zyl L.J."/>
            <person name="Trindade M."/>
        </authorList>
    </citation>
    <scope>NUCLEOTIDE SEQUENCE [LARGE SCALE GENOMIC DNA]</scope>
    <source>
        <strain evidence="1 2">XOM25</strain>
    </source>
</reference>
<dbReference type="RefSeq" id="WP_161797935.1">
    <property type="nucleotide sequence ID" value="NZ_CP059733.1"/>
</dbReference>
<reference evidence="1 2" key="2">
    <citation type="journal article" date="2022" name="Mar. Drugs">
        <title>Bioassay-Guided Fractionation Leads to the Detection of Cholic Acid Generated by the Rare Thalassomonas sp.</title>
        <authorList>
            <person name="Pheiffer F."/>
            <person name="Schneider Y.K."/>
            <person name="Hansen E.H."/>
            <person name="Andersen J.H."/>
            <person name="Isaksson J."/>
            <person name="Busche T."/>
            <person name="R C."/>
            <person name="Kalinowski J."/>
            <person name="Zyl L.V."/>
            <person name="Trindade M."/>
        </authorList>
    </citation>
    <scope>NUCLEOTIDE SEQUENCE [LARGE SCALE GENOMIC DNA]</scope>
    <source>
        <strain evidence="1 2">XOM25</strain>
    </source>
</reference>
<gene>
    <name evidence="1" type="ORF">SG34_000740</name>
</gene>
<name>A0AAE9Z3R1_9GAMM</name>
<proteinExistence type="predicted"/>
<protein>
    <submittedName>
        <fullName evidence="1">Uncharacterized protein</fullName>
    </submittedName>
</protein>
<dbReference type="Proteomes" id="UP000032352">
    <property type="component" value="Chromosome"/>
</dbReference>
<accession>A0AAE9Z3R1</accession>